<organism evidence="6 7">
    <name type="scientific">Nonomuraea helvata</name>
    <dbReference type="NCBI Taxonomy" id="37484"/>
    <lineage>
        <taxon>Bacteria</taxon>
        <taxon>Bacillati</taxon>
        <taxon>Actinomycetota</taxon>
        <taxon>Actinomycetes</taxon>
        <taxon>Streptosporangiales</taxon>
        <taxon>Streptosporangiaceae</taxon>
        <taxon>Nonomuraea</taxon>
    </lineage>
</organism>
<dbReference type="InterPro" id="IPR050109">
    <property type="entry name" value="HTH-type_TetR-like_transc_reg"/>
</dbReference>
<dbReference type="EMBL" id="JBHMBW010000108">
    <property type="protein sequence ID" value="MFB9631808.1"/>
    <property type="molecule type" value="Genomic_DNA"/>
</dbReference>
<dbReference type="PRINTS" id="PR00455">
    <property type="entry name" value="HTHTETR"/>
</dbReference>
<evidence type="ECO:0000256" key="3">
    <source>
        <dbReference type="ARBA" id="ARBA00023163"/>
    </source>
</evidence>
<reference evidence="6 7" key="1">
    <citation type="submission" date="2024-09" db="EMBL/GenBank/DDBJ databases">
        <authorList>
            <person name="Sun Q."/>
            <person name="Mori K."/>
        </authorList>
    </citation>
    <scope>NUCLEOTIDE SEQUENCE [LARGE SCALE GENOMIC DNA]</scope>
    <source>
        <strain evidence="6 7">JCM 3143</strain>
    </source>
</reference>
<evidence type="ECO:0000256" key="2">
    <source>
        <dbReference type="ARBA" id="ARBA00023125"/>
    </source>
</evidence>
<accession>A0ABV5SL37</accession>
<evidence type="ECO:0000313" key="6">
    <source>
        <dbReference type="EMBL" id="MFB9631808.1"/>
    </source>
</evidence>
<dbReference type="Gene3D" id="1.10.357.10">
    <property type="entry name" value="Tetracycline Repressor, domain 2"/>
    <property type="match status" value="1"/>
</dbReference>
<keyword evidence="7" id="KW-1185">Reference proteome</keyword>
<keyword evidence="3" id="KW-0804">Transcription</keyword>
<protein>
    <submittedName>
        <fullName evidence="6">TetR/AcrR family transcriptional regulator</fullName>
    </submittedName>
</protein>
<evidence type="ECO:0000256" key="1">
    <source>
        <dbReference type="ARBA" id="ARBA00023015"/>
    </source>
</evidence>
<dbReference type="RefSeq" id="WP_344993918.1">
    <property type="nucleotide sequence ID" value="NZ_BAAAXV010000008.1"/>
</dbReference>
<dbReference type="SUPFAM" id="SSF46689">
    <property type="entry name" value="Homeodomain-like"/>
    <property type="match status" value="1"/>
</dbReference>
<feature type="domain" description="HTH tetR-type" evidence="5">
    <location>
        <begin position="15"/>
        <end position="75"/>
    </location>
</feature>
<gene>
    <name evidence="6" type="ORF">ACFFSA_52855</name>
</gene>
<feature type="DNA-binding region" description="H-T-H motif" evidence="4">
    <location>
        <begin position="38"/>
        <end position="57"/>
    </location>
</feature>
<dbReference type="PANTHER" id="PTHR30055">
    <property type="entry name" value="HTH-TYPE TRANSCRIPTIONAL REGULATOR RUTR"/>
    <property type="match status" value="1"/>
</dbReference>
<keyword evidence="1" id="KW-0805">Transcription regulation</keyword>
<dbReference type="InterPro" id="IPR009057">
    <property type="entry name" value="Homeodomain-like_sf"/>
</dbReference>
<dbReference type="Proteomes" id="UP001589532">
    <property type="component" value="Unassembled WGS sequence"/>
</dbReference>
<proteinExistence type="predicted"/>
<name>A0ABV5SL37_9ACTN</name>
<dbReference type="PROSITE" id="PS50977">
    <property type="entry name" value="HTH_TETR_2"/>
    <property type="match status" value="1"/>
</dbReference>
<evidence type="ECO:0000313" key="7">
    <source>
        <dbReference type="Proteomes" id="UP001589532"/>
    </source>
</evidence>
<evidence type="ECO:0000256" key="4">
    <source>
        <dbReference type="PROSITE-ProRule" id="PRU00335"/>
    </source>
</evidence>
<dbReference type="Pfam" id="PF00440">
    <property type="entry name" value="TetR_N"/>
    <property type="match status" value="1"/>
</dbReference>
<comment type="caution">
    <text evidence="6">The sequence shown here is derived from an EMBL/GenBank/DDBJ whole genome shotgun (WGS) entry which is preliminary data.</text>
</comment>
<sequence>MSTVKRLDKRTERSRQTRAKIVAAARELFLEHGYGATNLQDVADRAGVAVQTIYFVFRNKRALLKELVDTTIAGDDEPIATMDRPWFREACAAATAADQLRQHVHGTRLILDRVAPIAKLLETAAANDPEIATMWPTGEDPRFTVQTAAAQALVAKPGARPGLSAAMAADLLYCLLSPDLYLVFVRDRGWSPVEWEAWAYGTLHTQLCEGVG</sequence>
<keyword evidence="2 4" id="KW-0238">DNA-binding</keyword>
<evidence type="ECO:0000259" key="5">
    <source>
        <dbReference type="PROSITE" id="PS50977"/>
    </source>
</evidence>
<dbReference type="PANTHER" id="PTHR30055:SF234">
    <property type="entry name" value="HTH-TYPE TRANSCRIPTIONAL REGULATOR BETI"/>
    <property type="match status" value="1"/>
</dbReference>
<dbReference type="InterPro" id="IPR001647">
    <property type="entry name" value="HTH_TetR"/>
</dbReference>